<reference evidence="1" key="1">
    <citation type="journal article" date="2014" name="Int. J. Syst. Evol. Microbiol.">
        <title>Complete genome sequence of Corynebacterium casei LMG S-19264T (=DSM 44701T), isolated from a smear-ripened cheese.</title>
        <authorList>
            <consortium name="US DOE Joint Genome Institute (JGI-PGF)"/>
            <person name="Walter F."/>
            <person name="Albersmeier A."/>
            <person name="Kalinowski J."/>
            <person name="Ruckert C."/>
        </authorList>
    </citation>
    <scope>NUCLEOTIDE SEQUENCE</scope>
    <source>
        <strain evidence="1">JCM 17251</strain>
    </source>
</reference>
<dbReference type="Proteomes" id="UP000624041">
    <property type="component" value="Unassembled WGS sequence"/>
</dbReference>
<dbReference type="RefSeq" id="WP_188857311.1">
    <property type="nucleotide sequence ID" value="NZ_BMOS01000014.1"/>
</dbReference>
<name>A0A918D1Y8_9BACI</name>
<evidence type="ECO:0000313" key="1">
    <source>
        <dbReference type="EMBL" id="GGN59274.1"/>
    </source>
</evidence>
<organism evidence="1 2">
    <name type="scientific">Oceanobacillus indicireducens</name>
    <dbReference type="NCBI Taxonomy" id="1004261"/>
    <lineage>
        <taxon>Bacteria</taxon>
        <taxon>Bacillati</taxon>
        <taxon>Bacillota</taxon>
        <taxon>Bacilli</taxon>
        <taxon>Bacillales</taxon>
        <taxon>Bacillaceae</taxon>
        <taxon>Oceanobacillus</taxon>
    </lineage>
</organism>
<gene>
    <name evidence="1" type="ORF">GCM10007971_22220</name>
</gene>
<dbReference type="EMBL" id="BMOS01000014">
    <property type="protein sequence ID" value="GGN59274.1"/>
    <property type="molecule type" value="Genomic_DNA"/>
</dbReference>
<dbReference type="AlphaFoldDB" id="A0A918D1Y8"/>
<evidence type="ECO:0000313" key="2">
    <source>
        <dbReference type="Proteomes" id="UP000624041"/>
    </source>
</evidence>
<sequence>MRVTITGINFKYDNGYGEEYTGVELQFITSGFKFSNNTPVQITKEQYEANKSNTNGLRALVVDKVLADVQEYIDDLNKYKSGLLDV</sequence>
<accession>A0A918D1Y8</accession>
<protein>
    <submittedName>
        <fullName evidence="1">Uncharacterized protein</fullName>
    </submittedName>
</protein>
<proteinExistence type="predicted"/>
<comment type="caution">
    <text evidence="1">The sequence shown here is derived from an EMBL/GenBank/DDBJ whole genome shotgun (WGS) entry which is preliminary data.</text>
</comment>
<reference evidence="1" key="2">
    <citation type="submission" date="2020-09" db="EMBL/GenBank/DDBJ databases">
        <authorList>
            <person name="Sun Q."/>
            <person name="Ohkuma M."/>
        </authorList>
    </citation>
    <scope>NUCLEOTIDE SEQUENCE</scope>
    <source>
        <strain evidence="1">JCM 17251</strain>
    </source>
</reference>
<keyword evidence="2" id="KW-1185">Reference proteome</keyword>